<protein>
    <submittedName>
        <fullName evidence="1">Uncharacterized protein</fullName>
    </submittedName>
</protein>
<comment type="caution">
    <text evidence="1">The sequence shown here is derived from an EMBL/GenBank/DDBJ whole genome shotgun (WGS) entry which is preliminary data.</text>
</comment>
<keyword evidence="2" id="KW-1185">Reference proteome</keyword>
<dbReference type="EMBL" id="VBSB01000014">
    <property type="protein sequence ID" value="NTY62068.1"/>
    <property type="molecule type" value="Genomic_DNA"/>
</dbReference>
<dbReference type="RefSeq" id="WP_174399799.1">
    <property type="nucleotide sequence ID" value="NZ_VBSB01000014.1"/>
</dbReference>
<reference evidence="1 2" key="1">
    <citation type="submission" date="2019-05" db="EMBL/GenBank/DDBJ databases">
        <title>Mycolicibacterium sphagni ENV482 genome assembly.</title>
        <authorList>
            <person name="Chen W."/>
            <person name="Faulkner N.W."/>
            <person name="Hyman M.R."/>
        </authorList>
    </citation>
    <scope>NUCLEOTIDE SEQUENCE [LARGE SCALE GENOMIC DNA]</scope>
    <source>
        <strain evidence="1 2">ENV482</strain>
    </source>
</reference>
<proteinExistence type="predicted"/>
<evidence type="ECO:0000313" key="2">
    <source>
        <dbReference type="Proteomes" id="UP000708347"/>
    </source>
</evidence>
<organism evidence="1 2">
    <name type="scientific">Mycolicibacterium sphagni</name>
    <dbReference type="NCBI Taxonomy" id="1786"/>
    <lineage>
        <taxon>Bacteria</taxon>
        <taxon>Bacillati</taxon>
        <taxon>Actinomycetota</taxon>
        <taxon>Actinomycetes</taxon>
        <taxon>Mycobacteriales</taxon>
        <taxon>Mycobacteriaceae</taxon>
        <taxon>Mycolicibacterium</taxon>
    </lineage>
</organism>
<gene>
    <name evidence="1" type="ORF">FEG63_21205</name>
</gene>
<sequence length="180" mass="19327">MRHNCGVEAVELCDFIRDLGDYVPELNAAETLEFVAPRMHYVSLDSNAFLPCCLDWRAEIRLGVMESHVGDPDVVVGHVDFLVLQLGHEPADLVLAEFSEEARRFADLFDGSWLASDVEEEGCFAAAASIDVVMIVLDVVVDESARGHQLGAWAVSEAGRDDVAHLGGVGGDVSALGCGV</sequence>
<dbReference type="Proteomes" id="UP000708347">
    <property type="component" value="Unassembled WGS sequence"/>
</dbReference>
<name>A0ABX2K4M8_9MYCO</name>
<accession>A0ABX2K4M8</accession>
<evidence type="ECO:0000313" key="1">
    <source>
        <dbReference type="EMBL" id="NTY62068.1"/>
    </source>
</evidence>